<dbReference type="Gene3D" id="3.10.310.10">
    <property type="entry name" value="Diaminopimelate Epimerase, Chain A, domain 1"/>
    <property type="match status" value="2"/>
</dbReference>
<dbReference type="InterPro" id="IPR008794">
    <property type="entry name" value="Pro_racemase_fam"/>
</dbReference>
<comment type="similarity">
    <text evidence="2">Belongs to the proline racemase family.</text>
</comment>
<dbReference type="EMBL" id="ML179039">
    <property type="protein sequence ID" value="THV07104.1"/>
    <property type="molecule type" value="Genomic_DNA"/>
</dbReference>
<gene>
    <name evidence="4" type="ORF">K435DRAFT_815652</name>
</gene>
<evidence type="ECO:0000313" key="5">
    <source>
        <dbReference type="Proteomes" id="UP000297245"/>
    </source>
</evidence>
<evidence type="ECO:0000256" key="2">
    <source>
        <dbReference type="ARBA" id="ARBA00007529"/>
    </source>
</evidence>
<dbReference type="EC" id="4.2.1.77" evidence="3"/>
<sequence>MDLFEDFSKDNQKAIKVIDMHTSGEPTRIVVSGYPSLDGKTLLEKRRWASERHDDIRKMLMLEPRGHDGMYGAVLVQETELTKSGEADIGVLFCHNQGYSTMCGHATIALGRFLVDTQDLQLFPKRNQVEVVDSGTITKIRLHAPCGVVHISVPTITTKSGRRLSDGSKPVSFISVPSFVSRRSFAVDIPAELAWRQLRLHGSATEEQTYIVNVDICYGGAFYNIVSAQELGFSDGLRGESYTMKDFADASQKLESLLKTRKDLYQHPREKDLEFSYGVMIVDKTFGSKSTGRGEVGLLFFAEGQIDRSPTGSCVSARVALGVDQGWLEVGTSEDNCVPHEGNGFRGRAVKRVQEGIVVEVDGRAHYTSAASFILPDFERDDVIGRGFKLELPYYAKQS</sequence>
<evidence type="ECO:0000256" key="1">
    <source>
        <dbReference type="ARBA" id="ARBA00001148"/>
    </source>
</evidence>
<proteinExistence type="inferred from homology"/>
<dbReference type="GO" id="GO:0050346">
    <property type="term" value="F:trans-L-3-hydroxyproline dehydratase activity"/>
    <property type="evidence" value="ECO:0007669"/>
    <property type="project" value="UniProtKB-EC"/>
</dbReference>
<dbReference type="AlphaFoldDB" id="A0A4S8MX94"/>
<dbReference type="PANTHER" id="PTHR33442:SF1">
    <property type="entry name" value="TRANS-3-HYDROXY-L-PROLINE DEHYDRATASE"/>
    <property type="match status" value="1"/>
</dbReference>
<reference evidence="4 5" key="1">
    <citation type="journal article" date="2019" name="Nat. Ecol. Evol.">
        <title>Megaphylogeny resolves global patterns of mushroom evolution.</title>
        <authorList>
            <person name="Varga T."/>
            <person name="Krizsan K."/>
            <person name="Foldi C."/>
            <person name="Dima B."/>
            <person name="Sanchez-Garcia M."/>
            <person name="Sanchez-Ramirez S."/>
            <person name="Szollosi G.J."/>
            <person name="Szarkandi J.G."/>
            <person name="Papp V."/>
            <person name="Albert L."/>
            <person name="Andreopoulos W."/>
            <person name="Angelini C."/>
            <person name="Antonin V."/>
            <person name="Barry K.W."/>
            <person name="Bougher N.L."/>
            <person name="Buchanan P."/>
            <person name="Buyck B."/>
            <person name="Bense V."/>
            <person name="Catcheside P."/>
            <person name="Chovatia M."/>
            <person name="Cooper J."/>
            <person name="Damon W."/>
            <person name="Desjardin D."/>
            <person name="Finy P."/>
            <person name="Geml J."/>
            <person name="Haridas S."/>
            <person name="Hughes K."/>
            <person name="Justo A."/>
            <person name="Karasinski D."/>
            <person name="Kautmanova I."/>
            <person name="Kiss B."/>
            <person name="Kocsube S."/>
            <person name="Kotiranta H."/>
            <person name="LaButti K.M."/>
            <person name="Lechner B.E."/>
            <person name="Liimatainen K."/>
            <person name="Lipzen A."/>
            <person name="Lukacs Z."/>
            <person name="Mihaltcheva S."/>
            <person name="Morgado L.N."/>
            <person name="Niskanen T."/>
            <person name="Noordeloos M.E."/>
            <person name="Ohm R.A."/>
            <person name="Ortiz-Santana B."/>
            <person name="Ovrebo C."/>
            <person name="Racz N."/>
            <person name="Riley R."/>
            <person name="Savchenko A."/>
            <person name="Shiryaev A."/>
            <person name="Soop K."/>
            <person name="Spirin V."/>
            <person name="Szebenyi C."/>
            <person name="Tomsovsky M."/>
            <person name="Tulloss R.E."/>
            <person name="Uehling J."/>
            <person name="Grigoriev I.V."/>
            <person name="Vagvolgyi C."/>
            <person name="Papp T."/>
            <person name="Martin F.M."/>
            <person name="Miettinen O."/>
            <person name="Hibbett D.S."/>
            <person name="Nagy L.G."/>
        </authorList>
    </citation>
    <scope>NUCLEOTIDE SEQUENCE [LARGE SCALE GENOMIC DNA]</scope>
    <source>
        <strain evidence="4 5">CBS 962.96</strain>
    </source>
</reference>
<organism evidence="4 5">
    <name type="scientific">Dendrothele bispora (strain CBS 962.96)</name>
    <dbReference type="NCBI Taxonomy" id="1314807"/>
    <lineage>
        <taxon>Eukaryota</taxon>
        <taxon>Fungi</taxon>
        <taxon>Dikarya</taxon>
        <taxon>Basidiomycota</taxon>
        <taxon>Agaricomycotina</taxon>
        <taxon>Agaricomycetes</taxon>
        <taxon>Agaricomycetidae</taxon>
        <taxon>Agaricales</taxon>
        <taxon>Agaricales incertae sedis</taxon>
        <taxon>Dendrothele</taxon>
    </lineage>
</organism>
<dbReference type="PANTHER" id="PTHR33442">
    <property type="entry name" value="TRANS-3-HYDROXY-L-PROLINE DEHYDRATASE"/>
    <property type="match status" value="1"/>
</dbReference>
<comment type="catalytic activity">
    <reaction evidence="1">
        <text>trans-3-hydroxy-L-proline = 1-pyrroline-2-carboxylate + H2O</text>
        <dbReference type="Rhea" id="RHEA:10320"/>
        <dbReference type="ChEBI" id="CHEBI:15377"/>
        <dbReference type="ChEBI" id="CHEBI:39785"/>
        <dbReference type="ChEBI" id="CHEBI:57938"/>
        <dbReference type="EC" id="4.2.1.77"/>
    </reaction>
</comment>
<keyword evidence="5" id="KW-1185">Reference proteome</keyword>
<dbReference type="Pfam" id="PF05544">
    <property type="entry name" value="Pro_racemase"/>
    <property type="match status" value="1"/>
</dbReference>
<accession>A0A4S8MX94</accession>
<dbReference type="OrthoDB" id="6409228at2759"/>
<evidence type="ECO:0000256" key="3">
    <source>
        <dbReference type="ARBA" id="ARBA00013105"/>
    </source>
</evidence>
<protein>
    <recommendedName>
        <fullName evidence="3">trans-L-3-hydroxyproline dehydratase</fullName>
        <ecNumber evidence="3">4.2.1.77</ecNumber>
    </recommendedName>
</protein>
<dbReference type="Proteomes" id="UP000297245">
    <property type="component" value="Unassembled WGS sequence"/>
</dbReference>
<evidence type="ECO:0000313" key="4">
    <source>
        <dbReference type="EMBL" id="THV07104.1"/>
    </source>
</evidence>
<dbReference type="FunFam" id="3.10.310.10:FF:000003">
    <property type="entry name" value="Proline racemase"/>
    <property type="match status" value="1"/>
</dbReference>
<name>A0A4S8MX94_DENBC</name>
<dbReference type="SFLD" id="SFLDS00028">
    <property type="entry name" value="Proline_Racemase"/>
    <property type="match status" value="1"/>
</dbReference>
<dbReference type="SUPFAM" id="SSF54506">
    <property type="entry name" value="Diaminopimelate epimerase-like"/>
    <property type="match status" value="1"/>
</dbReference>